<keyword evidence="1" id="KW-0812">Transmembrane</keyword>
<dbReference type="EMBL" id="MN740209">
    <property type="protein sequence ID" value="QHT93625.1"/>
    <property type="molecule type" value="Genomic_DNA"/>
</dbReference>
<evidence type="ECO:0000256" key="1">
    <source>
        <dbReference type="SAM" id="Phobius"/>
    </source>
</evidence>
<accession>A0A6C0IMA3</accession>
<feature type="transmembrane region" description="Helical" evidence="1">
    <location>
        <begin position="7"/>
        <end position="30"/>
    </location>
</feature>
<evidence type="ECO:0000313" key="2">
    <source>
        <dbReference type="EMBL" id="QHT93625.1"/>
    </source>
</evidence>
<sequence length="155" mass="17801">MAVLKEITLLLVAYSIAFIISTTLIVYILHIPTFITGQQKMVNEYYYDNFLSSTLLDYFLVFAYLLVAQCVIYGLNANYIAHRLTLVIVTTLCISGGFYLYFKSKPLDKTSFFSRWFYNAGFSAVVYDIVLLTVTYSVLMVSLVKTKDRLKEWLG</sequence>
<organism evidence="2">
    <name type="scientific">viral metagenome</name>
    <dbReference type="NCBI Taxonomy" id="1070528"/>
    <lineage>
        <taxon>unclassified sequences</taxon>
        <taxon>metagenomes</taxon>
        <taxon>organismal metagenomes</taxon>
    </lineage>
</organism>
<reference evidence="2" key="1">
    <citation type="journal article" date="2020" name="Nature">
        <title>Giant virus diversity and host interactions through global metagenomics.</title>
        <authorList>
            <person name="Schulz F."/>
            <person name="Roux S."/>
            <person name="Paez-Espino D."/>
            <person name="Jungbluth S."/>
            <person name="Walsh D.A."/>
            <person name="Denef V.J."/>
            <person name="McMahon K.D."/>
            <person name="Konstantinidis K.T."/>
            <person name="Eloe-Fadrosh E.A."/>
            <person name="Kyrpides N.C."/>
            <person name="Woyke T."/>
        </authorList>
    </citation>
    <scope>NUCLEOTIDE SEQUENCE</scope>
    <source>
        <strain evidence="2">GVMAG-M-3300024252-29</strain>
    </source>
</reference>
<dbReference type="AlphaFoldDB" id="A0A6C0IMA3"/>
<protein>
    <recommendedName>
        <fullName evidence="3">DUF4149 domain-containing protein</fullName>
    </recommendedName>
</protein>
<feature type="transmembrane region" description="Helical" evidence="1">
    <location>
        <begin position="122"/>
        <end position="144"/>
    </location>
</feature>
<feature type="transmembrane region" description="Helical" evidence="1">
    <location>
        <begin position="84"/>
        <end position="102"/>
    </location>
</feature>
<keyword evidence="1" id="KW-1133">Transmembrane helix</keyword>
<feature type="transmembrane region" description="Helical" evidence="1">
    <location>
        <begin position="50"/>
        <end position="72"/>
    </location>
</feature>
<proteinExistence type="predicted"/>
<name>A0A6C0IMA3_9ZZZZ</name>
<evidence type="ECO:0008006" key="3">
    <source>
        <dbReference type="Google" id="ProtNLM"/>
    </source>
</evidence>
<keyword evidence="1" id="KW-0472">Membrane</keyword>